<keyword evidence="1" id="KW-1133">Transmembrane helix</keyword>
<accession>A0A1H7VZP4</accession>
<feature type="transmembrane region" description="Helical" evidence="1">
    <location>
        <begin position="35"/>
        <end position="59"/>
    </location>
</feature>
<gene>
    <name evidence="2" type="ORF">SAMN05192542_12912</name>
</gene>
<evidence type="ECO:0000256" key="1">
    <source>
        <dbReference type="SAM" id="Phobius"/>
    </source>
</evidence>
<reference evidence="3" key="1">
    <citation type="submission" date="2016-10" db="EMBL/GenBank/DDBJ databases">
        <authorList>
            <person name="Varghese N."/>
            <person name="Submissions S."/>
        </authorList>
    </citation>
    <scope>NUCLEOTIDE SEQUENCE [LARGE SCALE GENOMIC DNA]</scope>
    <source>
        <strain evidence="3">LMG 26416</strain>
    </source>
</reference>
<evidence type="ECO:0000313" key="3">
    <source>
        <dbReference type="Proteomes" id="UP000199120"/>
    </source>
</evidence>
<sequence length="139" mass="15252">MPGEQMDERVALDTADRNRGAATVARRGKVGRKRALTKIVAIVVLANQILTTAFAFVAQRNHPDAALGLTTLFSFALCTVLSVWIRSDAKYAYRAACDAGYVETLRSGVRVARRCPRRWLVVLYVELQGGAVVASCVRR</sequence>
<dbReference type="EMBL" id="FOAJ01000029">
    <property type="protein sequence ID" value="SEM14713.1"/>
    <property type="molecule type" value="Genomic_DNA"/>
</dbReference>
<organism evidence="2 3">
    <name type="scientific">Paraburkholderia caballeronis</name>
    <dbReference type="NCBI Taxonomy" id="416943"/>
    <lineage>
        <taxon>Bacteria</taxon>
        <taxon>Pseudomonadati</taxon>
        <taxon>Pseudomonadota</taxon>
        <taxon>Betaproteobacteria</taxon>
        <taxon>Burkholderiales</taxon>
        <taxon>Burkholderiaceae</taxon>
        <taxon>Paraburkholderia</taxon>
    </lineage>
</organism>
<protein>
    <submittedName>
        <fullName evidence="2">Uncharacterized protein</fullName>
    </submittedName>
</protein>
<dbReference type="STRING" id="416943.SAMN05445871_2792"/>
<dbReference type="Proteomes" id="UP000199120">
    <property type="component" value="Unassembled WGS sequence"/>
</dbReference>
<proteinExistence type="predicted"/>
<feature type="transmembrane region" description="Helical" evidence="1">
    <location>
        <begin position="65"/>
        <end position="85"/>
    </location>
</feature>
<name>A0A1H7VZP4_9BURK</name>
<dbReference type="AlphaFoldDB" id="A0A1H7VZP4"/>
<keyword evidence="1" id="KW-0472">Membrane</keyword>
<keyword evidence="1" id="KW-0812">Transmembrane</keyword>
<evidence type="ECO:0000313" key="2">
    <source>
        <dbReference type="EMBL" id="SEM14713.1"/>
    </source>
</evidence>
<keyword evidence="3" id="KW-1185">Reference proteome</keyword>